<dbReference type="AlphaFoldDB" id="V9XKN8"/>
<reference evidence="2 3" key="1">
    <citation type="journal article" date="2014" name="Genome Announc.">
        <title>Complete Genome of Rhodococcus pyridinivorans SB3094, a Methyl-Ethyl-Ketone-Degrading Bacterium Used for Bioaugmentation.</title>
        <authorList>
            <person name="Dueholm M.S."/>
            <person name="Albertsen M."/>
            <person name="D'Imperio S."/>
            <person name="Tale V.P."/>
            <person name="Lewis D."/>
            <person name="Nielsen P.H."/>
            <person name="Nielsen J.L."/>
        </authorList>
    </citation>
    <scope>NUCLEOTIDE SEQUENCE [LARGE SCALE GENOMIC DNA]</scope>
    <source>
        <strain evidence="3">SB3094</strain>
        <plasmid evidence="3">1</plasmid>
    </source>
</reference>
<protein>
    <recommendedName>
        <fullName evidence="4">DUF1109 domain-containing protein</fullName>
    </recommendedName>
</protein>
<organism evidence="2 3">
    <name type="scientific">Rhodococcus pyridinivorans SB3094</name>
    <dbReference type="NCBI Taxonomy" id="1435356"/>
    <lineage>
        <taxon>Bacteria</taxon>
        <taxon>Bacillati</taxon>
        <taxon>Actinomycetota</taxon>
        <taxon>Actinomycetes</taxon>
        <taxon>Mycobacteriales</taxon>
        <taxon>Nocardiaceae</taxon>
        <taxon>Rhodococcus</taxon>
    </lineage>
</organism>
<geneLocation type="plasmid" evidence="3">
    <name>1</name>
</geneLocation>
<feature type="transmembrane region" description="Helical" evidence="1">
    <location>
        <begin position="63"/>
        <end position="84"/>
    </location>
</feature>
<sequence>MLLATILSLSVLLGMYYGWPAAGGDLDYDHQIFIAIPALLLLGVAGLVWALRVWSSLRGTRSWSWWTAAAPVVVLGALLVVVLLPRPGFDEARPRLEAIAHEVLTEPDGVRTGVEVGGLDISRIEQLDGAVYFIDSDDSFGTTHGWIYSPEGHPDGRQHFASIEHLGGPWYEFERSS</sequence>
<keyword evidence="2" id="KW-0614">Plasmid</keyword>
<gene>
    <name evidence="2" type="ORF">Y013_25025</name>
</gene>
<evidence type="ECO:0008006" key="4">
    <source>
        <dbReference type="Google" id="ProtNLM"/>
    </source>
</evidence>
<proteinExistence type="predicted"/>
<accession>V9XKN8</accession>
<evidence type="ECO:0000313" key="2">
    <source>
        <dbReference type="EMBL" id="AHD24031.1"/>
    </source>
</evidence>
<dbReference type="HOGENOM" id="CLU_104619_0_0_11"/>
<dbReference type="Proteomes" id="UP000018781">
    <property type="component" value="Plasmid unnamed"/>
</dbReference>
<evidence type="ECO:0000256" key="1">
    <source>
        <dbReference type="SAM" id="Phobius"/>
    </source>
</evidence>
<keyword evidence="1" id="KW-0812">Transmembrane</keyword>
<feature type="transmembrane region" description="Helical" evidence="1">
    <location>
        <begin position="33"/>
        <end position="51"/>
    </location>
</feature>
<keyword evidence="1" id="KW-1133">Transmembrane helix</keyword>
<keyword evidence="1" id="KW-0472">Membrane</keyword>
<dbReference type="PATRIC" id="fig|1435356.3.peg.5048"/>
<dbReference type="EMBL" id="CP006997">
    <property type="protein sequence ID" value="AHD24031.1"/>
    <property type="molecule type" value="Genomic_DNA"/>
</dbReference>
<name>V9XKN8_9NOCA</name>
<evidence type="ECO:0000313" key="3">
    <source>
        <dbReference type="Proteomes" id="UP000018781"/>
    </source>
</evidence>
<dbReference type="eggNOG" id="ENOG5031EGG">
    <property type="taxonomic scope" value="Bacteria"/>
</dbReference>
<dbReference type="KEGG" id="rpy:Y013_25025"/>